<dbReference type="EMBL" id="LR797474">
    <property type="protein sequence ID" value="CAB4219001.1"/>
    <property type="molecule type" value="Genomic_DNA"/>
</dbReference>
<protein>
    <recommendedName>
        <fullName evidence="2">Transcription factor zinc-finger domain-containing protein</fullName>
    </recommendedName>
</protein>
<sequence>MALPCPACRTPLGIDLAFIMKHPVSVCPNCQVILDFSVNDEIKKKFSAAMSEIDDIKKKYKSIAKFG</sequence>
<reference evidence="1" key="1">
    <citation type="submission" date="2020-05" db="EMBL/GenBank/DDBJ databases">
        <authorList>
            <person name="Chiriac C."/>
            <person name="Salcher M."/>
            <person name="Ghai R."/>
            <person name="Kavagutti S V."/>
        </authorList>
    </citation>
    <scope>NUCLEOTIDE SEQUENCE</scope>
</reference>
<accession>A0A6J5SWJ1</accession>
<proteinExistence type="predicted"/>
<name>A0A6J5SWJ1_9CAUD</name>
<gene>
    <name evidence="1" type="ORF">UFOVP1604_84</name>
</gene>
<evidence type="ECO:0000313" key="1">
    <source>
        <dbReference type="EMBL" id="CAB4219001.1"/>
    </source>
</evidence>
<organism evidence="1">
    <name type="scientific">uncultured Caudovirales phage</name>
    <dbReference type="NCBI Taxonomy" id="2100421"/>
    <lineage>
        <taxon>Viruses</taxon>
        <taxon>Duplodnaviria</taxon>
        <taxon>Heunggongvirae</taxon>
        <taxon>Uroviricota</taxon>
        <taxon>Caudoviricetes</taxon>
        <taxon>Peduoviridae</taxon>
        <taxon>Maltschvirus</taxon>
        <taxon>Maltschvirus maltsch</taxon>
    </lineage>
</organism>
<evidence type="ECO:0008006" key="2">
    <source>
        <dbReference type="Google" id="ProtNLM"/>
    </source>
</evidence>